<reference evidence="13" key="1">
    <citation type="submission" date="2020-10" db="EMBL/GenBank/DDBJ databases">
        <title>Sequencing the genomes of 1000 actinobacteria strains.</title>
        <authorList>
            <person name="Klenk H.-P."/>
        </authorList>
    </citation>
    <scope>NUCLEOTIDE SEQUENCE</scope>
    <source>
        <strain evidence="13">DSM 45354</strain>
    </source>
</reference>
<dbReference type="GO" id="GO:0005524">
    <property type="term" value="F:ATP binding"/>
    <property type="evidence" value="ECO:0007669"/>
    <property type="project" value="UniProtKB-KW"/>
</dbReference>
<keyword evidence="7" id="KW-0547">Nucleotide-binding</keyword>
<dbReference type="Pfam" id="PF02367">
    <property type="entry name" value="TsaE"/>
    <property type="match status" value="1"/>
</dbReference>
<keyword evidence="5" id="KW-0819">tRNA processing</keyword>
<dbReference type="RefSeq" id="WP_192751551.1">
    <property type="nucleotide sequence ID" value="NZ_BAABJL010000207.1"/>
</dbReference>
<protein>
    <recommendedName>
        <fullName evidence="3">tRNA threonylcarbamoyladenosine biosynthesis protein TsaE</fullName>
    </recommendedName>
    <alternativeName>
        <fullName evidence="11">t(6)A37 threonylcarbamoyladenosine biosynthesis protein TsaE</fullName>
    </alternativeName>
</protein>
<evidence type="ECO:0000256" key="10">
    <source>
        <dbReference type="ARBA" id="ARBA00024908"/>
    </source>
</evidence>
<sequence length="339" mass="34969">MIDLHVAEAKPTDAAALVGVIHAAFGARPPLNPPGTALQETTESVEAALSAVGGLLAQVDGEPAGAILLAEIDGADHGGSTPELTRWLDLRRVSVHPKFQNRGVATAMVGCAEEVAAARGLDGVRLVARAELPATLAFWGHRGYVEVGREGTTVHLAKRLPVELDAPAAQDMRDVGRRLAAVLRAGDLVLLAGELGAGKTTLTQGIGAGLSVRGQVTSPTFVIARVHPSTVQGPALVHVDAYRLGGVAELDDLDLDASLDETVTVVEWGEGLAEGLAGDRLEVVLSRSVGAAGATAEDQEDLRQVRIVPVGPRWLDVPLRVVLGAGPEEGVRGPAVAAD</sequence>
<accession>A0A927MWN7</accession>
<dbReference type="GO" id="GO:0005737">
    <property type="term" value="C:cytoplasm"/>
    <property type="evidence" value="ECO:0007669"/>
    <property type="project" value="UniProtKB-SubCell"/>
</dbReference>
<dbReference type="Gene3D" id="3.40.630.30">
    <property type="match status" value="1"/>
</dbReference>
<comment type="function">
    <text evidence="10">Required for the formation of a threonylcarbamoyl group on adenosine at position 37 (t(6)A37) in tRNAs that read codons beginning with adenine. Is involved in the transfer of the threonylcarbamoyl moiety of threonylcarbamoyl-AMP (TC-AMP) to the N6 group of A37, together with TsaD and TsaB. TsaE seems to play an indirect role in the t(6)A biosynthesis pathway, possibly in regulating the core enzymatic function of TsaD.</text>
</comment>
<evidence type="ECO:0000256" key="3">
    <source>
        <dbReference type="ARBA" id="ARBA00019010"/>
    </source>
</evidence>
<evidence type="ECO:0000256" key="1">
    <source>
        <dbReference type="ARBA" id="ARBA00004496"/>
    </source>
</evidence>
<gene>
    <name evidence="13" type="ORF">HEB94_004482</name>
</gene>
<evidence type="ECO:0000259" key="12">
    <source>
        <dbReference type="PROSITE" id="PS51186"/>
    </source>
</evidence>
<evidence type="ECO:0000256" key="7">
    <source>
        <dbReference type="ARBA" id="ARBA00022741"/>
    </source>
</evidence>
<keyword evidence="4" id="KW-0963">Cytoplasm</keyword>
<evidence type="ECO:0000256" key="2">
    <source>
        <dbReference type="ARBA" id="ARBA00007599"/>
    </source>
</evidence>
<dbReference type="AlphaFoldDB" id="A0A927MWN7"/>
<evidence type="ECO:0000313" key="13">
    <source>
        <dbReference type="EMBL" id="MBE1607634.1"/>
    </source>
</evidence>
<evidence type="ECO:0000313" key="14">
    <source>
        <dbReference type="Proteomes" id="UP000638648"/>
    </source>
</evidence>
<keyword evidence="6" id="KW-0479">Metal-binding</keyword>
<evidence type="ECO:0000256" key="5">
    <source>
        <dbReference type="ARBA" id="ARBA00022694"/>
    </source>
</evidence>
<keyword evidence="8" id="KW-0067">ATP-binding</keyword>
<keyword evidence="14" id="KW-1185">Reference proteome</keyword>
<dbReference type="SUPFAM" id="SSF55729">
    <property type="entry name" value="Acyl-CoA N-acyltransferases (Nat)"/>
    <property type="match status" value="1"/>
</dbReference>
<evidence type="ECO:0000256" key="11">
    <source>
        <dbReference type="ARBA" id="ARBA00032441"/>
    </source>
</evidence>
<proteinExistence type="inferred from homology"/>
<organism evidence="13 14">
    <name type="scientific">Actinopolymorpha pittospori</name>
    <dbReference type="NCBI Taxonomy" id="648752"/>
    <lineage>
        <taxon>Bacteria</taxon>
        <taxon>Bacillati</taxon>
        <taxon>Actinomycetota</taxon>
        <taxon>Actinomycetes</taxon>
        <taxon>Propionibacteriales</taxon>
        <taxon>Actinopolymorphaceae</taxon>
        <taxon>Actinopolymorpha</taxon>
    </lineage>
</organism>
<comment type="subcellular location">
    <subcellularLocation>
        <location evidence="1">Cytoplasm</location>
    </subcellularLocation>
</comment>
<name>A0A927MWN7_9ACTN</name>
<dbReference type="GO" id="GO:0016747">
    <property type="term" value="F:acyltransferase activity, transferring groups other than amino-acyl groups"/>
    <property type="evidence" value="ECO:0007669"/>
    <property type="project" value="InterPro"/>
</dbReference>
<dbReference type="EMBL" id="JADBEM010000001">
    <property type="protein sequence ID" value="MBE1607634.1"/>
    <property type="molecule type" value="Genomic_DNA"/>
</dbReference>
<feature type="domain" description="N-acetyltransferase" evidence="12">
    <location>
        <begin position="4"/>
        <end position="163"/>
    </location>
</feature>
<comment type="similarity">
    <text evidence="2">Belongs to the TsaE family.</text>
</comment>
<dbReference type="NCBIfam" id="TIGR00150">
    <property type="entry name" value="T6A_YjeE"/>
    <property type="match status" value="1"/>
</dbReference>
<dbReference type="InterPro" id="IPR000182">
    <property type="entry name" value="GNAT_dom"/>
</dbReference>
<evidence type="ECO:0000256" key="9">
    <source>
        <dbReference type="ARBA" id="ARBA00022842"/>
    </source>
</evidence>
<evidence type="ECO:0000256" key="6">
    <source>
        <dbReference type="ARBA" id="ARBA00022723"/>
    </source>
</evidence>
<dbReference type="PANTHER" id="PTHR33540:SF2">
    <property type="entry name" value="TRNA THREONYLCARBAMOYLADENOSINE BIOSYNTHESIS PROTEIN TSAE"/>
    <property type="match status" value="1"/>
</dbReference>
<dbReference type="PANTHER" id="PTHR33540">
    <property type="entry name" value="TRNA THREONYLCARBAMOYLADENOSINE BIOSYNTHESIS PROTEIN TSAE"/>
    <property type="match status" value="1"/>
</dbReference>
<dbReference type="InterPro" id="IPR016181">
    <property type="entry name" value="Acyl_CoA_acyltransferase"/>
</dbReference>
<comment type="caution">
    <text evidence="13">The sequence shown here is derived from an EMBL/GenBank/DDBJ whole genome shotgun (WGS) entry which is preliminary data.</text>
</comment>
<evidence type="ECO:0000256" key="4">
    <source>
        <dbReference type="ARBA" id="ARBA00022490"/>
    </source>
</evidence>
<dbReference type="SUPFAM" id="SSF52540">
    <property type="entry name" value="P-loop containing nucleoside triphosphate hydrolases"/>
    <property type="match status" value="1"/>
</dbReference>
<dbReference type="GO" id="GO:0046872">
    <property type="term" value="F:metal ion binding"/>
    <property type="evidence" value="ECO:0007669"/>
    <property type="project" value="UniProtKB-KW"/>
</dbReference>
<dbReference type="Gene3D" id="3.40.50.300">
    <property type="entry name" value="P-loop containing nucleotide triphosphate hydrolases"/>
    <property type="match status" value="1"/>
</dbReference>
<dbReference type="GO" id="GO:0002949">
    <property type="term" value="P:tRNA threonylcarbamoyladenosine modification"/>
    <property type="evidence" value="ECO:0007669"/>
    <property type="project" value="InterPro"/>
</dbReference>
<dbReference type="CDD" id="cd04301">
    <property type="entry name" value="NAT_SF"/>
    <property type="match status" value="1"/>
</dbReference>
<dbReference type="Pfam" id="PF00583">
    <property type="entry name" value="Acetyltransf_1"/>
    <property type="match status" value="1"/>
</dbReference>
<dbReference type="Proteomes" id="UP000638648">
    <property type="component" value="Unassembled WGS sequence"/>
</dbReference>
<evidence type="ECO:0000256" key="8">
    <source>
        <dbReference type="ARBA" id="ARBA00022840"/>
    </source>
</evidence>
<dbReference type="PROSITE" id="PS51186">
    <property type="entry name" value="GNAT"/>
    <property type="match status" value="1"/>
</dbReference>
<dbReference type="InterPro" id="IPR027417">
    <property type="entry name" value="P-loop_NTPase"/>
</dbReference>
<keyword evidence="9" id="KW-0460">Magnesium</keyword>
<dbReference type="InterPro" id="IPR003442">
    <property type="entry name" value="T6A_TsaE"/>
</dbReference>